<keyword evidence="2" id="KW-1133">Transmembrane helix</keyword>
<dbReference type="EMBL" id="FOMS01000017">
    <property type="protein sequence ID" value="SFE79978.1"/>
    <property type="molecule type" value="Genomic_DNA"/>
</dbReference>
<dbReference type="Proteomes" id="UP000325289">
    <property type="component" value="Unassembled WGS sequence"/>
</dbReference>
<evidence type="ECO:0008006" key="5">
    <source>
        <dbReference type="Google" id="ProtNLM"/>
    </source>
</evidence>
<feature type="transmembrane region" description="Helical" evidence="2">
    <location>
        <begin position="79"/>
        <end position="96"/>
    </location>
</feature>
<protein>
    <recommendedName>
        <fullName evidence="5">O-antigen ligase like membrane protein</fullName>
    </recommendedName>
</protein>
<evidence type="ECO:0000313" key="3">
    <source>
        <dbReference type="EMBL" id="SFE79978.1"/>
    </source>
</evidence>
<dbReference type="PANTHER" id="PTHR37422">
    <property type="entry name" value="TEICHURONIC ACID BIOSYNTHESIS PROTEIN TUAE"/>
    <property type="match status" value="1"/>
</dbReference>
<dbReference type="AlphaFoldDB" id="A0A1I2DHP5"/>
<name>A0A1I2DHP5_9RHOB</name>
<reference evidence="3 4" key="1">
    <citation type="submission" date="2016-10" db="EMBL/GenBank/DDBJ databases">
        <authorList>
            <person name="Varghese N."/>
            <person name="Submissions S."/>
        </authorList>
    </citation>
    <scope>NUCLEOTIDE SEQUENCE [LARGE SCALE GENOMIC DNA]</scope>
    <source>
        <strain evidence="4">YIM D21,KCTC 23444,ACCC 10710</strain>
    </source>
</reference>
<feature type="transmembrane region" description="Helical" evidence="2">
    <location>
        <begin position="131"/>
        <end position="155"/>
    </location>
</feature>
<dbReference type="PANTHER" id="PTHR37422:SF13">
    <property type="entry name" value="LIPOPOLYSACCHARIDE BIOSYNTHESIS PROTEIN PA4999-RELATED"/>
    <property type="match status" value="1"/>
</dbReference>
<organism evidence="3 4">
    <name type="scientific">Roseivivax sediminis</name>
    <dbReference type="NCBI Taxonomy" id="936889"/>
    <lineage>
        <taxon>Bacteria</taxon>
        <taxon>Pseudomonadati</taxon>
        <taxon>Pseudomonadota</taxon>
        <taxon>Alphaproteobacteria</taxon>
        <taxon>Rhodobacterales</taxon>
        <taxon>Roseobacteraceae</taxon>
        <taxon>Roseivivax</taxon>
    </lineage>
</organism>
<evidence type="ECO:0000256" key="2">
    <source>
        <dbReference type="SAM" id="Phobius"/>
    </source>
</evidence>
<keyword evidence="4" id="KW-1185">Reference proteome</keyword>
<feature type="transmembrane region" description="Helical" evidence="2">
    <location>
        <begin position="334"/>
        <end position="361"/>
    </location>
</feature>
<keyword evidence="2" id="KW-0472">Membrane</keyword>
<feature type="transmembrane region" description="Helical" evidence="2">
    <location>
        <begin position="187"/>
        <end position="205"/>
    </location>
</feature>
<feature type="transmembrane region" description="Helical" evidence="2">
    <location>
        <begin position="373"/>
        <end position="390"/>
    </location>
</feature>
<dbReference type="InterPro" id="IPR051533">
    <property type="entry name" value="WaaL-like"/>
</dbReference>
<feature type="transmembrane region" description="Helical" evidence="2">
    <location>
        <begin position="102"/>
        <end position="119"/>
    </location>
</feature>
<evidence type="ECO:0000313" key="4">
    <source>
        <dbReference type="Proteomes" id="UP000325289"/>
    </source>
</evidence>
<feature type="transmembrane region" description="Helical" evidence="2">
    <location>
        <begin position="254"/>
        <end position="273"/>
    </location>
</feature>
<feature type="transmembrane region" description="Helical" evidence="2">
    <location>
        <begin position="48"/>
        <end position="67"/>
    </location>
</feature>
<gene>
    <name evidence="3" type="ORF">SAMN04515678_1175</name>
</gene>
<keyword evidence="2" id="KW-0812">Transmembrane</keyword>
<feature type="transmembrane region" description="Helical" evidence="2">
    <location>
        <begin position="217"/>
        <end position="242"/>
    </location>
</feature>
<feature type="transmembrane region" description="Helical" evidence="2">
    <location>
        <begin position="25"/>
        <end position="42"/>
    </location>
</feature>
<proteinExistence type="predicted"/>
<evidence type="ECO:0000256" key="1">
    <source>
        <dbReference type="SAM" id="MobiDB-lite"/>
    </source>
</evidence>
<sequence>MDIGATGADRASGTEVRDGAGKSRILVACFVLALCIPIQVYLGDLRLSFYRIVLLLLIFPAAVRFLVDKDIRWRAADGLILFHCLWMAAALVSNGAGIDSAGISIIETAGAWLLARVYVRDLAGFVSMVRVLFLCVILSIPFAFYEAVTGVPIVLEMLDKIATVLPNVPHEQRFGLDRAQVVFDHPILYGMFCSLAFALSIYVLGGPRSGATRLLRGAGVGVATFLSLSSGALVCLAVQGALMSYDYLLRAVRARWIIMLSGALILYAALEIASSRTVPELLIPVLALNPGTAWTRLAVNDAAVIDIMAQPWLGYGLNAWSPSTPVPTASIDNFWLVIAFRSGVPGILSLVLAVLASVWTLARAKGVSPAGNACRTALCISILAFCVAVLTVHLWNASYCIFVFMLACGLWIADVPPTVDERSATGDGPSPAARPATMYSRFDGTSPPVRYRRPLHDQ</sequence>
<feature type="region of interest" description="Disordered" evidence="1">
    <location>
        <begin position="422"/>
        <end position="458"/>
    </location>
</feature>
<accession>A0A1I2DHP5</accession>